<evidence type="ECO:0000313" key="3">
    <source>
        <dbReference type="Proteomes" id="UP000794436"/>
    </source>
</evidence>
<keyword evidence="3" id="KW-1185">Reference proteome</keyword>
<dbReference type="OrthoDB" id="8119704at2759"/>
<dbReference type="SUPFAM" id="SSF53474">
    <property type="entry name" value="alpha/beta-Hydrolases"/>
    <property type="match status" value="1"/>
</dbReference>
<protein>
    <recommendedName>
        <fullName evidence="1">AB hydrolase-1 domain-containing protein</fullName>
    </recommendedName>
</protein>
<dbReference type="InterPro" id="IPR029058">
    <property type="entry name" value="AB_hydrolase_fold"/>
</dbReference>
<proteinExistence type="predicted"/>
<dbReference type="Pfam" id="PF12697">
    <property type="entry name" value="Abhydrolase_6"/>
    <property type="match status" value="1"/>
</dbReference>
<dbReference type="EMBL" id="SPLM01000078">
    <property type="protein sequence ID" value="TMW61038.1"/>
    <property type="molecule type" value="Genomic_DNA"/>
</dbReference>
<sequence>MAAFHKLPLGHTTKNQELFLAYEQINKTSTDNNNNNNINGLTYVCLPGLGDLRNQYRFLGPLLAKDQHGQPNIVYAADLRGHGDSSPHFDDYSVNAGAQDIIALLKKLSQEHGKQQRFVLVGNSFSAVTISVVLGRDLATLGDLKDQIVGAVLIAPFVKNYPADKWFRPLSHVLFGARWWGVPLWMSYWKSFFMDADQSPADYHTRAAEVASKLLSQGDSSP</sequence>
<comment type="caution">
    <text evidence="2">The sequence shown here is derived from an EMBL/GenBank/DDBJ whole genome shotgun (WGS) entry which is preliminary data.</text>
</comment>
<dbReference type="AlphaFoldDB" id="A0A8K1CDK3"/>
<feature type="domain" description="AB hydrolase-1" evidence="1">
    <location>
        <begin position="44"/>
        <end position="212"/>
    </location>
</feature>
<evidence type="ECO:0000259" key="1">
    <source>
        <dbReference type="Pfam" id="PF12697"/>
    </source>
</evidence>
<gene>
    <name evidence="2" type="ORF">Poli38472_014499</name>
</gene>
<dbReference type="InterPro" id="IPR000073">
    <property type="entry name" value="AB_hydrolase_1"/>
</dbReference>
<reference evidence="2" key="1">
    <citation type="submission" date="2019-03" db="EMBL/GenBank/DDBJ databases">
        <title>Long read genome sequence of the mycoparasitic Pythium oligandrum ATCC 38472 isolated from sugarbeet rhizosphere.</title>
        <authorList>
            <person name="Gaulin E."/>
        </authorList>
    </citation>
    <scope>NUCLEOTIDE SEQUENCE</scope>
    <source>
        <strain evidence="2">ATCC 38472_TT</strain>
    </source>
</reference>
<name>A0A8K1CDK3_PYTOL</name>
<evidence type="ECO:0000313" key="2">
    <source>
        <dbReference type="EMBL" id="TMW61038.1"/>
    </source>
</evidence>
<dbReference type="Gene3D" id="3.40.50.1820">
    <property type="entry name" value="alpha/beta hydrolase"/>
    <property type="match status" value="1"/>
</dbReference>
<accession>A0A8K1CDK3</accession>
<dbReference type="Proteomes" id="UP000794436">
    <property type="component" value="Unassembled WGS sequence"/>
</dbReference>
<organism evidence="2 3">
    <name type="scientific">Pythium oligandrum</name>
    <name type="common">Mycoparasitic fungus</name>
    <dbReference type="NCBI Taxonomy" id="41045"/>
    <lineage>
        <taxon>Eukaryota</taxon>
        <taxon>Sar</taxon>
        <taxon>Stramenopiles</taxon>
        <taxon>Oomycota</taxon>
        <taxon>Peronosporomycetes</taxon>
        <taxon>Pythiales</taxon>
        <taxon>Pythiaceae</taxon>
        <taxon>Pythium</taxon>
    </lineage>
</organism>